<dbReference type="InterPro" id="IPR043502">
    <property type="entry name" value="DNA/RNA_pol_sf"/>
</dbReference>
<protein>
    <submittedName>
        <fullName evidence="2">Uncharacterized protein</fullName>
    </submittedName>
</protein>
<feature type="compositionally biased region" description="Acidic residues" evidence="1">
    <location>
        <begin position="247"/>
        <end position="257"/>
    </location>
</feature>
<reference evidence="2" key="1">
    <citation type="submission" date="2023-10" db="EMBL/GenBank/DDBJ databases">
        <authorList>
            <person name="Chen Y."/>
            <person name="Shah S."/>
            <person name="Dougan E. K."/>
            <person name="Thang M."/>
            <person name="Chan C."/>
        </authorList>
    </citation>
    <scope>NUCLEOTIDE SEQUENCE [LARGE SCALE GENOMIC DNA]</scope>
</reference>
<dbReference type="EMBL" id="CAUYUJ010014036">
    <property type="protein sequence ID" value="CAK0837144.1"/>
    <property type="molecule type" value="Genomic_DNA"/>
</dbReference>
<proteinExistence type="predicted"/>
<gene>
    <name evidence="2" type="ORF">PCOR1329_LOCUS33417</name>
</gene>
<evidence type="ECO:0000256" key="1">
    <source>
        <dbReference type="SAM" id="MobiDB-lite"/>
    </source>
</evidence>
<sequence length="1544" mass="173207">MAATRWTRVYLKTNNTAGLACLLATKFTTTPGEKRWVMACPTCPNGRVQVVDLAAANVRLKPFPKISHGPFLGLTPEEKTEVLQAADRLVVEQDATKAIMVKRGPAPDAKGQSPKKKSKLGAAGFFFLRRGWGSVASGLFVTWRICVATGACIKEAVDTVEDVKEQVEVVMTLPEEGKLEVVYIIAGALVSIWTRCCTRGRTTPPIVIDRGSTTGLPEGTTRSLRERLTDPFSGSPSGASTPRDDGLEVSDIDETPSPEEKLLERLTEVSSRLEALEQKKETTTAGPQDSFKDMRSVAMEKLEAYREEVAWALAGGIKTRVTPRMIARIYRSGGTAVQIAKDFIRTQELDGNYLADELLMVAMLIDRGMVEAPAEWINYKTTESAFRRIHAVERAFEMVRTSHNWRAPKQPKEWKSKVNYPVLSELNPMNCSDEDVLIEGVEKELRERLAQKALLQKTLDKLADPKVTNFSKLLSSGSVMEDWARTRVRDPLLELAFPPGPAKPSLNSGRSRSRWAQEKSIYEQTCGALVALRSMFKGDLSELEEEQSSWASASSWKRGDSIPRETTSRIGGLHRLAHERGLYLLTPKSAFERLDLHASASSYQNAIFKEKRMLKPPHLVDLEEIWHTQTYMDPNLRSKSKKLELAVDVYEAGILGTTEEQARSIPVFFVMKKVEEGELLLRPVWDMRAVNRFFQALPSPLDPWSSARREGKTLLSAWGDVPDYFHRCLAPPWLRPYMVLDGVSPKELRGELRRRGLPGPSLQEGRFFCLRVMVMGVSWSPAICHNALEDIMIGQVHFPAEGQVAVHEPPPDFRKAAQLYWIYMDDVLNVSLGPPSELGKVEMVREAIPRSKKFQLLITATKFVIDEHRCSPKALSRLNGSWVWVLMCARAGLSIMNATFKFVVKYDLSEQVLPLWSSVIGELKALYYLAPMLRTPLKRSWGVETVFEPPSTTCPRAMGDIFAGAGGFGTAVAEACRCKTVYFDKARDSCHDLTDPSIVKYLERRKAEEGTRLARATARLVQACMRAGIGFSVENPTTSTLWDLPEFFEMRGTESVLEVTLVYCACGARWLKPTRLLTNVPELGRLSRGCPGGHQHQTLRGVAPEGLGRRDDHINVLELQTVQMLGRHLARAQTSWDKKYLVLCDPMVTIGEDVGPALETKMKGDDLGLGDFFDALLDQTKCLGAEYLKGPRREFPPMRKKGALAREMARNESHYTDRANSDLGPFPMRLLVHAVNDETNVSYLKEAESLLMEVLGRRLPFGTPEESDITVASFLDRMCFADQLPLGRGEKAFPGLLHVFPEWRGSMPVAARARTAWERWSATREGGPASRSTIYFIAAKCIEKSFVDEGLAFVSAFDAYLREQDWLQLRYDEVQVALLLGRRHRGESVKTGQEQGVALDDQFLCSLLWARSQTLRPNEKVSHANQTRAGRVWRQVLHENKLEFAGPMHTLRHSGPSEDVPMKRRSLTDAQRRGRWSQAKAVQRYAKPRALIAHQSQVPEDARRKGEQYQCNVLAVLRRVPPSHRWRPAVLLCLQKDGGPSTER</sequence>
<evidence type="ECO:0000313" key="2">
    <source>
        <dbReference type="EMBL" id="CAK0837144.1"/>
    </source>
</evidence>
<comment type="caution">
    <text evidence="2">The sequence shown here is derived from an EMBL/GenBank/DDBJ whole genome shotgun (WGS) entry which is preliminary data.</text>
</comment>
<dbReference type="Proteomes" id="UP001189429">
    <property type="component" value="Unassembled WGS sequence"/>
</dbReference>
<keyword evidence="3" id="KW-1185">Reference proteome</keyword>
<organism evidence="2 3">
    <name type="scientific">Prorocentrum cordatum</name>
    <dbReference type="NCBI Taxonomy" id="2364126"/>
    <lineage>
        <taxon>Eukaryota</taxon>
        <taxon>Sar</taxon>
        <taxon>Alveolata</taxon>
        <taxon>Dinophyceae</taxon>
        <taxon>Prorocentrales</taxon>
        <taxon>Prorocentraceae</taxon>
        <taxon>Prorocentrum</taxon>
    </lineage>
</organism>
<dbReference type="SUPFAM" id="SSF56672">
    <property type="entry name" value="DNA/RNA polymerases"/>
    <property type="match status" value="1"/>
</dbReference>
<feature type="region of interest" description="Disordered" evidence="1">
    <location>
        <begin position="204"/>
        <end position="260"/>
    </location>
</feature>
<evidence type="ECO:0000313" key="3">
    <source>
        <dbReference type="Proteomes" id="UP001189429"/>
    </source>
</evidence>
<name>A0ABN9SX48_9DINO</name>
<accession>A0ABN9SX48</accession>